<dbReference type="AlphaFoldDB" id="A0A9Q6Z620"/>
<evidence type="ECO:0000313" key="1">
    <source>
        <dbReference type="EMBL" id="QQU00367.1"/>
    </source>
</evidence>
<organism evidence="1 2">
    <name type="scientific">Myroides odoratus</name>
    <name type="common">Flavobacterium odoratum</name>
    <dbReference type="NCBI Taxonomy" id="256"/>
    <lineage>
        <taxon>Bacteria</taxon>
        <taxon>Pseudomonadati</taxon>
        <taxon>Bacteroidota</taxon>
        <taxon>Flavobacteriia</taxon>
        <taxon>Flavobacteriales</taxon>
        <taxon>Flavobacteriaceae</taxon>
        <taxon>Myroides</taxon>
    </lineage>
</organism>
<dbReference type="RefSeq" id="WP_002989721.1">
    <property type="nucleotide sequence ID" value="NZ_CP068108.1"/>
</dbReference>
<accession>A0A9Q6Z620</accession>
<reference evidence="1 2" key="1">
    <citation type="submission" date="2021-01" db="EMBL/GenBank/DDBJ databases">
        <title>FDA dAtabase for Regulatory Grade micrObial Sequences (FDA-ARGOS): Supporting development and validation of Infectious Disease Dx tests.</title>
        <authorList>
            <person name="Sproer C."/>
            <person name="Gronow S."/>
            <person name="Severitt S."/>
            <person name="Schroder I."/>
            <person name="Tallon L."/>
            <person name="Sadzewicz L."/>
            <person name="Zhao X."/>
            <person name="Boylan J."/>
            <person name="Ott S."/>
            <person name="Bowen H."/>
            <person name="Vavikolanu K."/>
            <person name="Mehta A."/>
            <person name="Aluvathingal J."/>
            <person name="Nadendla S."/>
            <person name="Lowell S."/>
            <person name="Myers T."/>
            <person name="Yan Y."/>
            <person name="Sichtig H."/>
        </authorList>
    </citation>
    <scope>NUCLEOTIDE SEQUENCE [LARGE SCALE GENOMIC DNA]</scope>
    <source>
        <strain evidence="1 2">FDAARGOS_1131</strain>
    </source>
</reference>
<dbReference type="OrthoDB" id="9956013at2"/>
<gene>
    <name evidence="1" type="ORF">I6I88_00925</name>
</gene>
<proteinExistence type="predicted"/>
<sequence>MFEKQIRKDINILSQELSIDINRIEWHLFEGIDESALKFIQKIAKENNVLDKVKIVLYGKKP</sequence>
<name>A0A9Q6Z620_MYROD</name>
<dbReference type="EMBL" id="CP068108">
    <property type="protein sequence ID" value="QQU00367.1"/>
    <property type="molecule type" value="Genomic_DNA"/>
</dbReference>
<dbReference type="GeneID" id="93526191"/>
<protein>
    <submittedName>
        <fullName evidence="1">Uncharacterized protein</fullName>
    </submittedName>
</protein>
<dbReference type="Proteomes" id="UP000596202">
    <property type="component" value="Chromosome"/>
</dbReference>
<evidence type="ECO:0000313" key="2">
    <source>
        <dbReference type="Proteomes" id="UP000596202"/>
    </source>
</evidence>